<name>A0A3N4YRM6_9MICO</name>
<dbReference type="AlphaFoldDB" id="A0A3N4YRM6"/>
<dbReference type="CDD" id="cd06259">
    <property type="entry name" value="YdcF-like"/>
    <property type="match status" value="1"/>
</dbReference>
<protein>
    <submittedName>
        <fullName evidence="2">DUF218 domain-containing protein</fullName>
    </submittedName>
</protein>
<accession>A0A3N4YRM6</accession>
<dbReference type="Gene3D" id="3.40.50.620">
    <property type="entry name" value="HUPs"/>
    <property type="match status" value="1"/>
</dbReference>
<dbReference type="PANTHER" id="PTHR30336">
    <property type="entry name" value="INNER MEMBRANE PROTEIN, PROBABLE PERMEASE"/>
    <property type="match status" value="1"/>
</dbReference>
<evidence type="ECO:0000259" key="1">
    <source>
        <dbReference type="Pfam" id="PF02698"/>
    </source>
</evidence>
<dbReference type="PANTHER" id="PTHR30336:SF20">
    <property type="entry name" value="DUF218 DOMAIN-CONTAINING PROTEIN"/>
    <property type="match status" value="1"/>
</dbReference>
<feature type="domain" description="DUF218" evidence="1">
    <location>
        <begin position="44"/>
        <end position="168"/>
    </location>
</feature>
<keyword evidence="3" id="KW-1185">Reference proteome</keyword>
<sequence>MRRSETYGPDMPNVRIPAGVREDVETLWEYHDLRQDPREVDVCIGLGGHDTGVADYTADLYHQGYFPRIVFTGANATTTLEAFPHGEAVGYRERAVAQGVPDDAVLIEPLARNTAENVEYSRKVLSEHAIEARSVMFVTKPYHQRRVFATCQVVWPEVEAYCVSPPLPLDEYVSSIGDVDRVIDMLVGDTQRLTVYAEKGFIATDQEVPGDVQGAFDRLVAAGYTSRLVPEEPLHV</sequence>
<gene>
    <name evidence="2" type="ORF">EDD34_2854</name>
</gene>
<dbReference type="InterPro" id="IPR051599">
    <property type="entry name" value="Cell_Envelope_Assoc"/>
</dbReference>
<dbReference type="InterPro" id="IPR003848">
    <property type="entry name" value="DUF218"/>
</dbReference>
<dbReference type="GO" id="GO:0005886">
    <property type="term" value="C:plasma membrane"/>
    <property type="evidence" value="ECO:0007669"/>
    <property type="project" value="TreeGrafter"/>
</dbReference>
<proteinExistence type="predicted"/>
<dbReference type="EMBL" id="RKQZ01000001">
    <property type="protein sequence ID" value="RPF22206.1"/>
    <property type="molecule type" value="Genomic_DNA"/>
</dbReference>
<reference evidence="2 3" key="1">
    <citation type="submission" date="2018-11" db="EMBL/GenBank/DDBJ databases">
        <title>Sequencing the genomes of 1000 actinobacteria strains.</title>
        <authorList>
            <person name="Klenk H.-P."/>
        </authorList>
    </citation>
    <scope>NUCLEOTIDE SEQUENCE [LARGE SCALE GENOMIC DNA]</scope>
    <source>
        <strain evidence="2 3">DSM 15700</strain>
    </source>
</reference>
<evidence type="ECO:0000313" key="2">
    <source>
        <dbReference type="EMBL" id="RPF22206.1"/>
    </source>
</evidence>
<comment type="caution">
    <text evidence="2">The sequence shown here is derived from an EMBL/GenBank/DDBJ whole genome shotgun (WGS) entry which is preliminary data.</text>
</comment>
<evidence type="ECO:0000313" key="3">
    <source>
        <dbReference type="Proteomes" id="UP000280501"/>
    </source>
</evidence>
<organism evidence="2 3">
    <name type="scientific">Myceligenerans xiligouense</name>
    <dbReference type="NCBI Taxonomy" id="253184"/>
    <lineage>
        <taxon>Bacteria</taxon>
        <taxon>Bacillati</taxon>
        <taxon>Actinomycetota</taxon>
        <taxon>Actinomycetes</taxon>
        <taxon>Micrococcales</taxon>
        <taxon>Promicromonosporaceae</taxon>
        <taxon>Myceligenerans</taxon>
    </lineage>
</organism>
<dbReference type="Pfam" id="PF02698">
    <property type="entry name" value="DUF218"/>
    <property type="match status" value="1"/>
</dbReference>
<dbReference type="Proteomes" id="UP000280501">
    <property type="component" value="Unassembled WGS sequence"/>
</dbReference>
<dbReference type="InterPro" id="IPR014729">
    <property type="entry name" value="Rossmann-like_a/b/a_fold"/>
</dbReference>